<keyword evidence="3" id="KW-1003">Cell membrane</keyword>
<dbReference type="InterPro" id="IPR050833">
    <property type="entry name" value="Poly_Biosynth_Transport"/>
</dbReference>
<dbReference type="PANTHER" id="PTHR30250:SF10">
    <property type="entry name" value="LIPOPOLYSACCHARIDE BIOSYNTHESIS PROTEIN WZXC"/>
    <property type="match status" value="1"/>
</dbReference>
<keyword evidence="6 7" id="KW-0472">Membrane</keyword>
<feature type="transmembrane region" description="Helical" evidence="7">
    <location>
        <begin position="155"/>
        <end position="176"/>
    </location>
</feature>
<feature type="transmembrane region" description="Helical" evidence="7">
    <location>
        <begin position="461"/>
        <end position="482"/>
    </location>
</feature>
<dbReference type="CDD" id="cd13127">
    <property type="entry name" value="MATE_tuaB_like"/>
    <property type="match status" value="1"/>
</dbReference>
<feature type="transmembrane region" description="Helical" evidence="7">
    <location>
        <begin position="400"/>
        <end position="417"/>
    </location>
</feature>
<evidence type="ECO:0000256" key="4">
    <source>
        <dbReference type="ARBA" id="ARBA00022692"/>
    </source>
</evidence>
<evidence type="ECO:0000256" key="3">
    <source>
        <dbReference type="ARBA" id="ARBA00022475"/>
    </source>
</evidence>
<feature type="transmembrane region" description="Helical" evidence="7">
    <location>
        <begin position="343"/>
        <end position="364"/>
    </location>
</feature>
<dbReference type="OrthoDB" id="9770347at2"/>
<evidence type="ECO:0000313" key="8">
    <source>
        <dbReference type="EMBL" id="BAY86983.1"/>
    </source>
</evidence>
<reference evidence="8 9" key="1">
    <citation type="submission" date="2017-06" db="EMBL/GenBank/DDBJ databases">
        <title>Genome sequencing of cyanobaciteial culture collection at National Institute for Environmental Studies (NIES).</title>
        <authorList>
            <person name="Hirose Y."/>
            <person name="Shimura Y."/>
            <person name="Fujisawa T."/>
            <person name="Nakamura Y."/>
            <person name="Kawachi M."/>
        </authorList>
    </citation>
    <scope>NUCLEOTIDE SEQUENCE [LARGE SCALE GENOMIC DNA]</scope>
    <source>
        <strain evidence="8 9">NIES-267</strain>
    </source>
</reference>
<keyword evidence="9" id="KW-1185">Reference proteome</keyword>
<evidence type="ECO:0000256" key="2">
    <source>
        <dbReference type="ARBA" id="ARBA00007430"/>
    </source>
</evidence>
<gene>
    <name evidence="8" type="ORF">NIES267_64940</name>
</gene>
<comment type="similarity">
    <text evidence="2">Belongs to the polysaccharide synthase family.</text>
</comment>
<proteinExistence type="inferred from homology"/>
<comment type="subcellular location">
    <subcellularLocation>
        <location evidence="1">Cell membrane</location>
        <topology evidence="1">Multi-pass membrane protein</topology>
    </subcellularLocation>
</comment>
<feature type="transmembrane region" description="Helical" evidence="7">
    <location>
        <begin position="250"/>
        <end position="271"/>
    </location>
</feature>
<feature type="transmembrane region" description="Helical" evidence="7">
    <location>
        <begin position="21"/>
        <end position="48"/>
    </location>
</feature>
<protein>
    <submittedName>
        <fullName evidence="8">Polysaccharide biosynthesis protein</fullName>
    </submittedName>
</protein>
<dbReference type="EMBL" id="AP018227">
    <property type="protein sequence ID" value="BAY86983.1"/>
    <property type="molecule type" value="Genomic_DNA"/>
</dbReference>
<feature type="transmembrane region" description="Helical" evidence="7">
    <location>
        <begin position="124"/>
        <end position="143"/>
    </location>
</feature>
<feature type="transmembrane region" description="Helical" evidence="7">
    <location>
        <begin position="376"/>
        <end position="394"/>
    </location>
</feature>
<dbReference type="AlphaFoldDB" id="A0A1Z4M0H1"/>
<evidence type="ECO:0000256" key="1">
    <source>
        <dbReference type="ARBA" id="ARBA00004651"/>
    </source>
</evidence>
<keyword evidence="4 7" id="KW-0812">Transmembrane</keyword>
<feature type="transmembrane region" description="Helical" evidence="7">
    <location>
        <begin position="306"/>
        <end position="323"/>
    </location>
</feature>
<feature type="transmembrane region" description="Helical" evidence="7">
    <location>
        <begin position="429"/>
        <end position="449"/>
    </location>
</feature>
<keyword evidence="5 7" id="KW-1133">Transmembrane helix</keyword>
<organism evidence="8 9">
    <name type="scientific">Calothrix parasitica NIES-267</name>
    <dbReference type="NCBI Taxonomy" id="1973488"/>
    <lineage>
        <taxon>Bacteria</taxon>
        <taxon>Bacillati</taxon>
        <taxon>Cyanobacteriota</taxon>
        <taxon>Cyanophyceae</taxon>
        <taxon>Nostocales</taxon>
        <taxon>Calotrichaceae</taxon>
        <taxon>Calothrix</taxon>
    </lineage>
</organism>
<dbReference type="Proteomes" id="UP000218418">
    <property type="component" value="Chromosome"/>
</dbReference>
<evidence type="ECO:0000256" key="5">
    <source>
        <dbReference type="ARBA" id="ARBA00022989"/>
    </source>
</evidence>
<evidence type="ECO:0000256" key="7">
    <source>
        <dbReference type="SAM" id="Phobius"/>
    </source>
</evidence>
<evidence type="ECO:0000256" key="6">
    <source>
        <dbReference type="ARBA" id="ARBA00023136"/>
    </source>
</evidence>
<feature type="transmembrane region" description="Helical" evidence="7">
    <location>
        <begin position="277"/>
        <end position="294"/>
    </location>
</feature>
<sequence length="504" mass="56008">MKFNSHLDTDTLRSDLKRRSLLSGLISFAAQPIKLGVGIGSTAILARMLSPAEFGLVAMVAPLLAFADSLSNFGLETAAIQRQELDNQQLSASFWLSLKVNAVIVCLMVIMAPILAHFYRQEKLIGITIAMTFGFSIVCLTFVHKSLLKRQMRFGVLTTIEVISLVVAAAIAIFAASKGWGYWALVLQLVVMQLIQSIAYLMICPWLPEKQIKAKTQKIDSNLQGMLSYGAHLTAFRFLMRIGMQLDRILIGYLSGATALGLYQIAYKWAYFSFEQVYFPLFDVAVCSFSRTLHDTNLYRSYCRKGLTLLFSLCMPALAFLFVEAQNVLLLLLGNQWLEAVPLFRVLNVAVFVGSMHRVTKWLYVSAGQTQQQFRWALIHTPIVIIAVIIGSRWDAFGVATGYAIAICLLTYPSVAFCLKASPLTGKDFLGAVGCPAFSSISAAVVIYLCKQVLPSFDNSIMSLSVSFMIFCFTYISFWLMLPGGRITIIEILQNIKQLRTKSN</sequence>
<dbReference type="PANTHER" id="PTHR30250">
    <property type="entry name" value="PST FAMILY PREDICTED COLANIC ACID TRANSPORTER"/>
    <property type="match status" value="1"/>
</dbReference>
<feature type="transmembrane region" description="Helical" evidence="7">
    <location>
        <begin position="182"/>
        <end position="203"/>
    </location>
</feature>
<dbReference type="Pfam" id="PF13440">
    <property type="entry name" value="Polysacc_synt_3"/>
    <property type="match status" value="1"/>
</dbReference>
<evidence type="ECO:0000313" key="9">
    <source>
        <dbReference type="Proteomes" id="UP000218418"/>
    </source>
</evidence>
<accession>A0A1Z4M0H1</accession>
<dbReference type="GO" id="GO:0005886">
    <property type="term" value="C:plasma membrane"/>
    <property type="evidence" value="ECO:0007669"/>
    <property type="project" value="UniProtKB-SubCell"/>
</dbReference>
<feature type="transmembrane region" description="Helical" evidence="7">
    <location>
        <begin position="96"/>
        <end position="118"/>
    </location>
</feature>
<name>A0A1Z4M0H1_9CYAN</name>
<feature type="transmembrane region" description="Helical" evidence="7">
    <location>
        <begin position="54"/>
        <end position="75"/>
    </location>
</feature>